<organism evidence="2 3">
    <name type="scientific">Leucothrix arctica</name>
    <dbReference type="NCBI Taxonomy" id="1481894"/>
    <lineage>
        <taxon>Bacteria</taxon>
        <taxon>Pseudomonadati</taxon>
        <taxon>Pseudomonadota</taxon>
        <taxon>Gammaproteobacteria</taxon>
        <taxon>Thiotrichales</taxon>
        <taxon>Thiotrichaceae</taxon>
        <taxon>Leucothrix</taxon>
    </lineage>
</organism>
<keyword evidence="1" id="KW-0732">Signal</keyword>
<sequence length="569" mass="61830">MKLFIYTLLLFLPFTAYAAAPDDINTNQRAWFDAVDVDANGSYTDNPADSALISQWSDKSGSANHISATGVARPKYLVDSLGSERHGLDFDGISNNLVDNNDIWVGAVSSSESFVVVTTEQIRASFAFLSSHNGTNRLGVHIPWSNSTTYFDQGICCGAPTRLQGSVPISLGEQYFWHFIGLSNDQSILQDGKSYLSDTGASIYNVYANSYFVLGSANNTRFHEGRFFEAIFYQTELNDAQRYILSNYLSAKWDKAFAASPTFSDVYSGDDAVNGDYDYFVGGIGRLTGTQASGTSQGLTITNDTFLNSNEQFILAGVDYLTSTPKTGTSSSELPSGYLSRSNRSWYIDRTGDNGLVNLSFNVTDIGIAVDNGSEYGLLHRVGTSGNFTSVATATMAGGVITFSHLPDDGVYTIGKKGIMNITLEKVGQTVKDPLNNGINPKAIPGSIIDYTLTIKNRGNLGPDLDTTLIKDTLQSQLTLFTGDLDGNGSPFVFTDNNCPPETVTTNSDLTLDYPSDVVFKDVLGNVVMPSMTYDPTIRSFEITLSGLMNSNYQADVPCFTMKYRVQLQ</sequence>
<dbReference type="AlphaFoldDB" id="A0A317C4F3"/>
<dbReference type="InterPro" id="IPR013320">
    <property type="entry name" value="ConA-like_dom_sf"/>
</dbReference>
<dbReference type="NCBIfam" id="TIGR01451">
    <property type="entry name" value="B_ant_repeat"/>
    <property type="match status" value="1"/>
</dbReference>
<dbReference type="EMBL" id="QGKL01000042">
    <property type="protein sequence ID" value="PWQ93525.1"/>
    <property type="molecule type" value="Genomic_DNA"/>
</dbReference>
<feature type="chain" id="PRO_5016275569" description="DUF11 domain-containing protein" evidence="1">
    <location>
        <begin position="19"/>
        <end position="569"/>
    </location>
</feature>
<dbReference type="Proteomes" id="UP000245506">
    <property type="component" value="Unassembled WGS sequence"/>
</dbReference>
<evidence type="ECO:0000313" key="3">
    <source>
        <dbReference type="Proteomes" id="UP000245506"/>
    </source>
</evidence>
<dbReference type="InterPro" id="IPR047589">
    <property type="entry name" value="DUF11_rpt"/>
</dbReference>
<evidence type="ECO:0000256" key="1">
    <source>
        <dbReference type="SAM" id="SignalP"/>
    </source>
</evidence>
<feature type="signal peptide" evidence="1">
    <location>
        <begin position="1"/>
        <end position="18"/>
    </location>
</feature>
<evidence type="ECO:0008006" key="4">
    <source>
        <dbReference type="Google" id="ProtNLM"/>
    </source>
</evidence>
<name>A0A317C4F3_9GAMM</name>
<keyword evidence="3" id="KW-1185">Reference proteome</keyword>
<proteinExistence type="predicted"/>
<accession>A0A317C4F3</accession>
<dbReference type="OrthoDB" id="8751508at2"/>
<dbReference type="SUPFAM" id="SSF49899">
    <property type="entry name" value="Concanavalin A-like lectins/glucanases"/>
    <property type="match status" value="1"/>
</dbReference>
<dbReference type="RefSeq" id="WP_109825395.1">
    <property type="nucleotide sequence ID" value="NZ_QGKL01000042.1"/>
</dbReference>
<comment type="caution">
    <text evidence="2">The sequence shown here is derived from an EMBL/GenBank/DDBJ whole genome shotgun (WGS) entry which is preliminary data.</text>
</comment>
<gene>
    <name evidence="2" type="ORF">DKT75_18065</name>
</gene>
<evidence type="ECO:0000313" key="2">
    <source>
        <dbReference type="EMBL" id="PWQ93525.1"/>
    </source>
</evidence>
<protein>
    <recommendedName>
        <fullName evidence="4">DUF11 domain-containing protein</fullName>
    </recommendedName>
</protein>
<reference evidence="2 3" key="1">
    <citation type="submission" date="2018-05" db="EMBL/GenBank/DDBJ databases">
        <title>Leucothrix arctica sp. nov., isolated from Arctic seawater.</title>
        <authorList>
            <person name="Choi A."/>
            <person name="Baek K."/>
        </authorList>
    </citation>
    <scope>NUCLEOTIDE SEQUENCE [LARGE SCALE GENOMIC DNA]</scope>
    <source>
        <strain evidence="2 3">IMCC9719</strain>
    </source>
</reference>